<evidence type="ECO:0000313" key="2">
    <source>
        <dbReference type="EMBL" id="CAI9093891.1"/>
    </source>
</evidence>
<feature type="domain" description="PB1-like" evidence="1">
    <location>
        <begin position="30"/>
        <end position="104"/>
    </location>
</feature>
<gene>
    <name evidence="2" type="ORF">OLC1_LOCUS5203</name>
</gene>
<keyword evidence="3" id="KW-1185">Reference proteome</keyword>
<dbReference type="GO" id="GO:0003676">
    <property type="term" value="F:nucleic acid binding"/>
    <property type="evidence" value="ECO:0007669"/>
    <property type="project" value="InterPro"/>
</dbReference>
<dbReference type="GO" id="GO:0008270">
    <property type="term" value="F:zinc ion binding"/>
    <property type="evidence" value="ECO:0007669"/>
    <property type="project" value="InterPro"/>
</dbReference>
<dbReference type="InterPro" id="IPR036875">
    <property type="entry name" value="Znf_CCHC_sf"/>
</dbReference>
<dbReference type="SUPFAM" id="SSF57756">
    <property type="entry name" value="Retrovirus zinc finger-like domains"/>
    <property type="match status" value="1"/>
</dbReference>
<dbReference type="Pfam" id="PF26130">
    <property type="entry name" value="PB1-like"/>
    <property type="match status" value="1"/>
</dbReference>
<sequence length="549" mass="61793">MWRGVDFNPPDEYEHEAPGYVRLGLVLLFAYVEGEAECFDDVNYELLTVEALYKLIDKTGYCRPHKLLYLVPDDVGTPKFTRIEDDKDIGRLIEMKTPNGKYVDERLESTTWCSYRSESEFVRHEDVGVRTGCGENESDDNCGSCDDLHSIARSDEDDDSECHEQKDLVFDPEKDMGNSKFQLHQQFATKWILLAALRQHGIKDRRKINFQKNDKKFVKGYCENCNWEEIRDTEANMAAGRPHDEIPPLCECCDEYGHTADTCEVMDFYNWMQDNNMDMEGGGAGQTIGPEPTNDTTADDVILLDEVINTLNAPDESQFEDDFLQFDANTPYCSWHNAFGHYTDHCPQNFVKCDYCPQYGHTKVDCPEFESDCRKKSKSAAVEGLGGSVCTNLNGDFHAAIHGIINKLRRPQNDPIVEDTPNVDNLQHTFKVSQAVKSSERSTSITKLGRMEHITGAGDLGHHQTGQTAAITARVIVSSEEPGVSHVMKKKKKANKNVCAPIKRRGSARLKAAHAFKKKNDGLGETTAESVVLDDECPEQTMKPKSTKA</sequence>
<organism evidence="2 3">
    <name type="scientific">Oldenlandia corymbosa var. corymbosa</name>
    <dbReference type="NCBI Taxonomy" id="529605"/>
    <lineage>
        <taxon>Eukaryota</taxon>
        <taxon>Viridiplantae</taxon>
        <taxon>Streptophyta</taxon>
        <taxon>Embryophyta</taxon>
        <taxon>Tracheophyta</taxon>
        <taxon>Spermatophyta</taxon>
        <taxon>Magnoliopsida</taxon>
        <taxon>eudicotyledons</taxon>
        <taxon>Gunneridae</taxon>
        <taxon>Pentapetalae</taxon>
        <taxon>asterids</taxon>
        <taxon>lamiids</taxon>
        <taxon>Gentianales</taxon>
        <taxon>Rubiaceae</taxon>
        <taxon>Rubioideae</taxon>
        <taxon>Spermacoceae</taxon>
        <taxon>Hedyotis-Oldenlandia complex</taxon>
        <taxon>Oldenlandia</taxon>
    </lineage>
</organism>
<protein>
    <submittedName>
        <fullName evidence="2">OLC1v1029484C1</fullName>
    </submittedName>
</protein>
<evidence type="ECO:0000313" key="3">
    <source>
        <dbReference type="Proteomes" id="UP001161247"/>
    </source>
</evidence>
<evidence type="ECO:0000259" key="1">
    <source>
        <dbReference type="Pfam" id="PF26130"/>
    </source>
</evidence>
<dbReference type="Proteomes" id="UP001161247">
    <property type="component" value="Chromosome 2"/>
</dbReference>
<proteinExistence type="predicted"/>
<dbReference type="EMBL" id="OX459119">
    <property type="protein sequence ID" value="CAI9093891.1"/>
    <property type="molecule type" value="Genomic_DNA"/>
</dbReference>
<name>A0AAV1CF03_OLDCO</name>
<dbReference type="AlphaFoldDB" id="A0AAV1CF03"/>
<reference evidence="2" key="1">
    <citation type="submission" date="2023-03" db="EMBL/GenBank/DDBJ databases">
        <authorList>
            <person name="Julca I."/>
        </authorList>
    </citation>
    <scope>NUCLEOTIDE SEQUENCE</scope>
</reference>
<dbReference type="InterPro" id="IPR058594">
    <property type="entry name" value="PB1-like_dom_pln"/>
</dbReference>
<accession>A0AAV1CF03</accession>